<gene>
    <name evidence="2" type="ORF">B4U37_13050</name>
</gene>
<evidence type="ECO:0000313" key="2">
    <source>
        <dbReference type="EMBL" id="ART76914.1"/>
    </source>
</evidence>
<feature type="region of interest" description="Disordered" evidence="1">
    <location>
        <begin position="1"/>
        <end position="30"/>
    </location>
</feature>
<protein>
    <submittedName>
        <fullName evidence="2">Uncharacterized protein</fullName>
    </submittedName>
</protein>
<organism evidence="2 3">
    <name type="scientific">Sutcliffiella horikoshii</name>
    <dbReference type="NCBI Taxonomy" id="79883"/>
    <lineage>
        <taxon>Bacteria</taxon>
        <taxon>Bacillati</taxon>
        <taxon>Bacillota</taxon>
        <taxon>Bacilli</taxon>
        <taxon>Bacillales</taxon>
        <taxon>Bacillaceae</taxon>
        <taxon>Sutcliffiella</taxon>
    </lineage>
</organism>
<evidence type="ECO:0000256" key="1">
    <source>
        <dbReference type="SAM" id="MobiDB-lite"/>
    </source>
</evidence>
<dbReference type="EMBL" id="CP020880">
    <property type="protein sequence ID" value="ART76914.1"/>
    <property type="molecule type" value="Genomic_DNA"/>
</dbReference>
<keyword evidence="3" id="KW-1185">Reference proteome</keyword>
<accession>A0ABM6KKH1</accession>
<sequence length="76" mass="8674">MREIALGGYHTGEAEEAPAAPLGKRSHLRKSTAVSYKNRSKYVYNLFGKAYKNPYNPKWTSLILKLHIKPKEIITK</sequence>
<evidence type="ECO:0000313" key="3">
    <source>
        <dbReference type="Proteomes" id="UP000195573"/>
    </source>
</evidence>
<dbReference type="Proteomes" id="UP000195573">
    <property type="component" value="Chromosome"/>
</dbReference>
<name>A0ABM6KKH1_9BACI</name>
<proteinExistence type="predicted"/>
<reference evidence="2 3" key="1">
    <citation type="submission" date="2017-04" db="EMBL/GenBank/DDBJ databases">
        <title>Complete Genome Sequence of the Bacillus horikoshii 20a strain from Cuatro Cienegas, Coahuila, Mexico.</title>
        <authorList>
            <person name="Zarza E."/>
            <person name="Alcaraz L.D."/>
            <person name="Aguilar-Salinas B."/>
            <person name="Islas A."/>
            <person name="Olmedo-Alvarez G."/>
        </authorList>
    </citation>
    <scope>NUCLEOTIDE SEQUENCE [LARGE SCALE GENOMIC DNA]</scope>
    <source>
        <strain evidence="2 3">20a</strain>
    </source>
</reference>